<evidence type="ECO:0000256" key="2">
    <source>
        <dbReference type="ARBA" id="ARBA00008857"/>
    </source>
</evidence>
<keyword evidence="6" id="KW-0233">DNA recombination</keyword>
<dbReference type="Pfam" id="PF00589">
    <property type="entry name" value="Phage_integrase"/>
    <property type="match status" value="1"/>
</dbReference>
<evidence type="ECO:0000256" key="5">
    <source>
        <dbReference type="ARBA" id="ARBA00023125"/>
    </source>
</evidence>
<dbReference type="PANTHER" id="PTHR30349">
    <property type="entry name" value="PHAGE INTEGRASE-RELATED"/>
    <property type="match status" value="1"/>
</dbReference>
<comment type="caution">
    <text evidence="12">The sequence shown here is derived from an EMBL/GenBank/DDBJ whole genome shotgun (WGS) entry which is preliminary data.</text>
</comment>
<evidence type="ECO:0000313" key="13">
    <source>
        <dbReference type="Proteomes" id="UP000319828"/>
    </source>
</evidence>
<comment type="subcellular location">
    <subcellularLocation>
        <location evidence="1">Cytoplasm</location>
    </subcellularLocation>
</comment>
<dbReference type="GO" id="GO:0006310">
    <property type="term" value="P:DNA recombination"/>
    <property type="evidence" value="ECO:0007669"/>
    <property type="project" value="UniProtKB-KW"/>
</dbReference>
<dbReference type="OrthoDB" id="9801717at2"/>
<dbReference type="Gene3D" id="1.10.443.10">
    <property type="entry name" value="Intergrase catalytic core"/>
    <property type="match status" value="1"/>
</dbReference>
<dbReference type="InterPro" id="IPR013762">
    <property type="entry name" value="Integrase-like_cat_sf"/>
</dbReference>
<feature type="domain" description="Core-binding (CB)" evidence="11">
    <location>
        <begin position="3"/>
        <end position="83"/>
    </location>
</feature>
<keyword evidence="3" id="KW-0963">Cytoplasm</keyword>
<dbReference type="InterPro" id="IPR044068">
    <property type="entry name" value="CB"/>
</dbReference>
<evidence type="ECO:0000259" key="11">
    <source>
        <dbReference type="PROSITE" id="PS51900"/>
    </source>
</evidence>
<dbReference type="RefSeq" id="WP_144388682.1">
    <property type="nucleotide sequence ID" value="NZ_CANNCB010000025.1"/>
</dbReference>
<organism evidence="12 13">
    <name type="scientific">Vibrio algivorus</name>
    <dbReference type="NCBI Taxonomy" id="1667024"/>
    <lineage>
        <taxon>Bacteria</taxon>
        <taxon>Pseudomonadati</taxon>
        <taxon>Pseudomonadota</taxon>
        <taxon>Gammaproteobacteria</taxon>
        <taxon>Vibrionales</taxon>
        <taxon>Vibrionaceae</taxon>
        <taxon>Vibrio</taxon>
    </lineage>
</organism>
<dbReference type="GO" id="GO:0003677">
    <property type="term" value="F:DNA binding"/>
    <property type="evidence" value="ECO:0007669"/>
    <property type="project" value="UniProtKB-UniRule"/>
</dbReference>
<sequence>MKSPFLTYIHEFMASRHYANKTIKSYLYWIVKYIYFHHKSHPNTLSDKDVEEFLTHLAVNENVAVKTQAVALNALNFLYKEIIGAPLSLNMNFKRSNRDKALPVVLTRSEIKQFMQHVHPRYELAIKLLYGSGLRLMECIRLRNHDIDLDYGAIRIWQGKGNKNRIVTLAKELYPLIQTQQNISHKFYSLDIQHHDYSGVYLPNALVKKYPLASKEFNWHYLFPSHTTSTTQKNGTFSRHHINESSLQRAVKLTARKAGINKKVTCHTLRHCFATHLLESGADIRTVQEQLGHSDVKTTQIYTHVVERGASGVMSPLSLIG</sequence>
<dbReference type="InterPro" id="IPR050090">
    <property type="entry name" value="Tyrosine_recombinase_XerCD"/>
</dbReference>
<dbReference type="FunFam" id="1.10.443.10:FF:000007">
    <property type="entry name" value="Tyrosine recombinase XerC"/>
    <property type="match status" value="1"/>
</dbReference>
<dbReference type="PANTHER" id="PTHR30349:SF64">
    <property type="entry name" value="PROPHAGE INTEGRASE INTD-RELATED"/>
    <property type="match status" value="1"/>
</dbReference>
<protein>
    <submittedName>
        <fullName evidence="12">Integron integrase</fullName>
    </submittedName>
</protein>
<comment type="subunit">
    <text evidence="8">Forms a cyclic heterotetrameric complex composed of two molecules of XerC and two molecules of XerD.</text>
</comment>
<dbReference type="InterPro" id="IPR002104">
    <property type="entry name" value="Integrase_catalytic"/>
</dbReference>
<evidence type="ECO:0000256" key="7">
    <source>
        <dbReference type="ARBA" id="ARBA00037721"/>
    </source>
</evidence>
<evidence type="ECO:0000256" key="9">
    <source>
        <dbReference type="PROSITE-ProRule" id="PRU01248"/>
    </source>
</evidence>
<dbReference type="GO" id="GO:0015074">
    <property type="term" value="P:DNA integration"/>
    <property type="evidence" value="ECO:0007669"/>
    <property type="project" value="UniProtKB-KW"/>
</dbReference>
<proteinExistence type="inferred from homology"/>
<evidence type="ECO:0000256" key="6">
    <source>
        <dbReference type="ARBA" id="ARBA00023172"/>
    </source>
</evidence>
<dbReference type="NCBIfam" id="TIGR02249">
    <property type="entry name" value="integrase_gron"/>
    <property type="match status" value="1"/>
</dbReference>
<reference evidence="12 13" key="1">
    <citation type="submission" date="2019-07" db="EMBL/GenBank/DDBJ databases">
        <title>The draft genome sequence of Vibrio algivorus M1486.</title>
        <authorList>
            <person name="Meng X."/>
        </authorList>
    </citation>
    <scope>NUCLEOTIDE SEQUENCE [LARGE SCALE GENOMIC DNA]</scope>
    <source>
        <strain evidence="12 13">M1486</strain>
    </source>
</reference>
<gene>
    <name evidence="12" type="ORF">FOF44_13115</name>
</gene>
<evidence type="ECO:0000256" key="4">
    <source>
        <dbReference type="ARBA" id="ARBA00022908"/>
    </source>
</evidence>
<evidence type="ECO:0000313" key="12">
    <source>
        <dbReference type="EMBL" id="TVO34734.1"/>
    </source>
</evidence>
<name>A0A557P297_9VIBR</name>
<accession>A0A557P297</accession>
<comment type="function">
    <text evidence="7">Site-specific tyrosine recombinase, which acts by catalyzing the cutting and rejoining of the recombining DNA molecules. The XerC-XerD complex is essential to convert dimers of the bacterial chromosome into monomers to permit their segregation at cell division. It also contributes to the segregational stability of plasmids.</text>
</comment>
<dbReference type="PROSITE" id="PS51900">
    <property type="entry name" value="CB"/>
    <property type="match status" value="1"/>
</dbReference>
<dbReference type="InterPro" id="IPR011946">
    <property type="entry name" value="Integrase_integron-type"/>
</dbReference>
<dbReference type="Pfam" id="PF13495">
    <property type="entry name" value="Phage_int_SAM_4"/>
    <property type="match status" value="1"/>
</dbReference>
<dbReference type="InterPro" id="IPR010998">
    <property type="entry name" value="Integrase_recombinase_N"/>
</dbReference>
<dbReference type="Gene3D" id="1.10.150.130">
    <property type="match status" value="1"/>
</dbReference>
<keyword evidence="4" id="KW-0229">DNA integration</keyword>
<evidence type="ECO:0000256" key="8">
    <source>
        <dbReference type="ARBA" id="ARBA00038613"/>
    </source>
</evidence>
<feature type="domain" description="Tyr recombinase" evidence="10">
    <location>
        <begin position="101"/>
        <end position="315"/>
    </location>
</feature>
<dbReference type="EMBL" id="VMKJ01000029">
    <property type="protein sequence ID" value="TVO34734.1"/>
    <property type="molecule type" value="Genomic_DNA"/>
</dbReference>
<dbReference type="SUPFAM" id="SSF56349">
    <property type="entry name" value="DNA breaking-rejoining enzymes"/>
    <property type="match status" value="1"/>
</dbReference>
<keyword evidence="5 9" id="KW-0238">DNA-binding</keyword>
<evidence type="ECO:0000256" key="1">
    <source>
        <dbReference type="ARBA" id="ARBA00004496"/>
    </source>
</evidence>
<dbReference type="InterPro" id="IPR011010">
    <property type="entry name" value="DNA_brk_join_enz"/>
</dbReference>
<evidence type="ECO:0000259" key="10">
    <source>
        <dbReference type="PROSITE" id="PS51898"/>
    </source>
</evidence>
<dbReference type="PROSITE" id="PS51898">
    <property type="entry name" value="TYR_RECOMBINASE"/>
    <property type="match status" value="1"/>
</dbReference>
<dbReference type="GO" id="GO:0005737">
    <property type="term" value="C:cytoplasm"/>
    <property type="evidence" value="ECO:0007669"/>
    <property type="project" value="UniProtKB-SubCell"/>
</dbReference>
<comment type="similarity">
    <text evidence="2">Belongs to the 'phage' integrase family.</text>
</comment>
<dbReference type="AlphaFoldDB" id="A0A557P297"/>
<evidence type="ECO:0000256" key="3">
    <source>
        <dbReference type="ARBA" id="ARBA00022490"/>
    </source>
</evidence>
<dbReference type="InterPro" id="IPR004107">
    <property type="entry name" value="Integrase_SAM-like_N"/>
</dbReference>
<dbReference type="Proteomes" id="UP000319828">
    <property type="component" value="Unassembled WGS sequence"/>
</dbReference>